<dbReference type="InterPro" id="IPR001610">
    <property type="entry name" value="PAC"/>
</dbReference>
<dbReference type="InterPro" id="IPR029787">
    <property type="entry name" value="Nucleotide_cyclase"/>
</dbReference>
<dbReference type="InterPro" id="IPR000160">
    <property type="entry name" value="GGDEF_dom"/>
</dbReference>
<dbReference type="Pfam" id="PF00990">
    <property type="entry name" value="GGDEF"/>
    <property type="match status" value="1"/>
</dbReference>
<dbReference type="InterPro" id="IPR013656">
    <property type="entry name" value="PAS_4"/>
</dbReference>
<dbReference type="NCBIfam" id="TIGR00254">
    <property type="entry name" value="GGDEF"/>
    <property type="match status" value="1"/>
</dbReference>
<dbReference type="Proteomes" id="UP000609323">
    <property type="component" value="Unassembled WGS sequence"/>
</dbReference>
<name>A0ABQ1FQ70_9BACL</name>
<evidence type="ECO:0000259" key="1">
    <source>
        <dbReference type="PROSITE" id="PS50113"/>
    </source>
</evidence>
<reference evidence="4" key="1">
    <citation type="journal article" date="2019" name="Int. J. Syst. Evol. Microbiol.">
        <title>The Global Catalogue of Microorganisms (GCM) 10K type strain sequencing project: providing services to taxonomists for standard genome sequencing and annotation.</title>
        <authorList>
            <consortium name="The Broad Institute Genomics Platform"/>
            <consortium name="The Broad Institute Genome Sequencing Center for Infectious Disease"/>
            <person name="Wu L."/>
            <person name="Ma J."/>
        </authorList>
    </citation>
    <scope>NUCLEOTIDE SEQUENCE [LARGE SCALE GENOMIC DNA]</scope>
    <source>
        <strain evidence="4">CGMCC 1.15044</strain>
    </source>
</reference>
<evidence type="ECO:0000313" key="4">
    <source>
        <dbReference type="Proteomes" id="UP000609323"/>
    </source>
</evidence>
<comment type="caution">
    <text evidence="3">The sequence shown here is derived from an EMBL/GenBank/DDBJ whole genome shotgun (WGS) entry which is preliminary data.</text>
</comment>
<dbReference type="InterPro" id="IPR035965">
    <property type="entry name" value="PAS-like_dom_sf"/>
</dbReference>
<dbReference type="SMART" id="SM00086">
    <property type="entry name" value="PAC"/>
    <property type="match status" value="1"/>
</dbReference>
<sequence>MGALSLSNLEKSILNSMLEPALVIDTEGSILAANHAWNNQPFHVSESVRQESLGKNFIKHFADVPLQRGISRVFQDQIGVFFRKISYLDGREAYTFICRVTPIKNENSETLGALIVFYDLTNHTLLEQYYKQGIEKYRNISLFSRDLIKITDMNGNVEYESPSHHDVLGYINEANIFMKVHPDDISRLKEVYAEVGNCRDSVKVEVRKQHKDGQWMWIEAVCSPIFSEEGEVESCLIISRDISERKKMELEMEQMAFFDSLTGIYNRRKIKQIMEEVLDEARLSESGAAFLIMDLDKFKDINDNFGHDAGDAVLQEFAKRIMSCRREGDYVGRLSGDEFTVVMKGVRSRGDIYEFIKLFKDSLRPSILLPDGFTRLKIRSSVGFGIYPDHGSTTSELFKHADVALYKEKRRKSRYNVSRR</sequence>
<evidence type="ECO:0000259" key="2">
    <source>
        <dbReference type="PROSITE" id="PS50887"/>
    </source>
</evidence>
<dbReference type="InterPro" id="IPR043128">
    <property type="entry name" value="Rev_trsase/Diguanyl_cyclase"/>
</dbReference>
<dbReference type="PANTHER" id="PTHR44757:SF2">
    <property type="entry name" value="BIOFILM ARCHITECTURE MAINTENANCE PROTEIN MBAA"/>
    <property type="match status" value="1"/>
</dbReference>
<accession>A0ABQ1FQ70</accession>
<dbReference type="CDD" id="cd01949">
    <property type="entry name" value="GGDEF"/>
    <property type="match status" value="1"/>
</dbReference>
<dbReference type="Pfam" id="PF08447">
    <property type="entry name" value="PAS_3"/>
    <property type="match status" value="1"/>
</dbReference>
<gene>
    <name evidence="3" type="ORF">GCM10010917_08790</name>
</gene>
<dbReference type="NCBIfam" id="TIGR00229">
    <property type="entry name" value="sensory_box"/>
    <property type="match status" value="1"/>
</dbReference>
<feature type="domain" description="PAC" evidence="1">
    <location>
        <begin position="202"/>
        <end position="254"/>
    </location>
</feature>
<dbReference type="InterPro" id="IPR052155">
    <property type="entry name" value="Biofilm_reg_signaling"/>
</dbReference>
<dbReference type="SUPFAM" id="SSF55073">
    <property type="entry name" value="Nucleotide cyclase"/>
    <property type="match status" value="1"/>
</dbReference>
<dbReference type="PANTHER" id="PTHR44757">
    <property type="entry name" value="DIGUANYLATE CYCLASE DGCP"/>
    <property type="match status" value="1"/>
</dbReference>
<protein>
    <recommendedName>
        <fullName evidence="5">Diguanylate cyclase</fullName>
    </recommendedName>
</protein>
<dbReference type="Gene3D" id="3.30.70.270">
    <property type="match status" value="1"/>
</dbReference>
<evidence type="ECO:0000313" key="3">
    <source>
        <dbReference type="EMBL" id="GGA26185.1"/>
    </source>
</evidence>
<dbReference type="RefSeq" id="WP_094095368.1">
    <property type="nucleotide sequence ID" value="NZ_BMHF01000002.1"/>
</dbReference>
<dbReference type="EMBL" id="BMHF01000002">
    <property type="protein sequence ID" value="GGA26185.1"/>
    <property type="molecule type" value="Genomic_DNA"/>
</dbReference>
<feature type="domain" description="PAC" evidence="1">
    <location>
        <begin position="78"/>
        <end position="132"/>
    </location>
</feature>
<dbReference type="CDD" id="cd00130">
    <property type="entry name" value="PAS"/>
    <property type="match status" value="1"/>
</dbReference>
<dbReference type="SMART" id="SM00267">
    <property type="entry name" value="GGDEF"/>
    <property type="match status" value="1"/>
</dbReference>
<dbReference type="SUPFAM" id="SSF55785">
    <property type="entry name" value="PYP-like sensor domain (PAS domain)"/>
    <property type="match status" value="2"/>
</dbReference>
<keyword evidence="4" id="KW-1185">Reference proteome</keyword>
<dbReference type="PROSITE" id="PS50113">
    <property type="entry name" value="PAC"/>
    <property type="match status" value="2"/>
</dbReference>
<organism evidence="3 4">
    <name type="scientific">Paenibacillus physcomitrellae</name>
    <dbReference type="NCBI Taxonomy" id="1619311"/>
    <lineage>
        <taxon>Bacteria</taxon>
        <taxon>Bacillati</taxon>
        <taxon>Bacillota</taxon>
        <taxon>Bacilli</taxon>
        <taxon>Bacillales</taxon>
        <taxon>Paenibacillaceae</taxon>
        <taxon>Paenibacillus</taxon>
    </lineage>
</organism>
<dbReference type="InterPro" id="IPR000700">
    <property type="entry name" value="PAS-assoc_C"/>
</dbReference>
<dbReference type="Gene3D" id="3.30.450.20">
    <property type="entry name" value="PAS domain"/>
    <property type="match status" value="2"/>
</dbReference>
<proteinExistence type="predicted"/>
<dbReference type="PROSITE" id="PS50887">
    <property type="entry name" value="GGDEF"/>
    <property type="match status" value="1"/>
</dbReference>
<dbReference type="Pfam" id="PF08448">
    <property type="entry name" value="PAS_4"/>
    <property type="match status" value="1"/>
</dbReference>
<dbReference type="InterPro" id="IPR013655">
    <property type="entry name" value="PAS_fold_3"/>
</dbReference>
<feature type="domain" description="GGDEF" evidence="2">
    <location>
        <begin position="286"/>
        <end position="420"/>
    </location>
</feature>
<dbReference type="InterPro" id="IPR000014">
    <property type="entry name" value="PAS"/>
</dbReference>
<evidence type="ECO:0008006" key="5">
    <source>
        <dbReference type="Google" id="ProtNLM"/>
    </source>
</evidence>